<comment type="caution">
    <text evidence="2">The sequence shown here is derived from an EMBL/GenBank/DDBJ whole genome shotgun (WGS) entry which is preliminary data.</text>
</comment>
<protein>
    <recommendedName>
        <fullName evidence="4">Autotransporter outer membrane beta-barrel domain-containing protein</fullName>
    </recommendedName>
</protein>
<keyword evidence="1" id="KW-0732">Signal</keyword>
<feature type="chain" id="PRO_5037138955" description="Autotransporter outer membrane beta-barrel domain-containing protein" evidence="1">
    <location>
        <begin position="23"/>
        <end position="542"/>
    </location>
</feature>
<reference evidence="2" key="2">
    <citation type="submission" date="2021-04" db="EMBL/GenBank/DDBJ databases">
        <authorList>
            <person name="Gilroy R."/>
        </authorList>
    </citation>
    <scope>NUCLEOTIDE SEQUENCE</scope>
    <source>
        <strain evidence="2">G4-2901</strain>
    </source>
</reference>
<evidence type="ECO:0000256" key="1">
    <source>
        <dbReference type="SAM" id="SignalP"/>
    </source>
</evidence>
<accession>A0A948WYC1</accession>
<feature type="signal peptide" evidence="1">
    <location>
        <begin position="1"/>
        <end position="22"/>
    </location>
</feature>
<evidence type="ECO:0008006" key="4">
    <source>
        <dbReference type="Google" id="ProtNLM"/>
    </source>
</evidence>
<organism evidence="2 3">
    <name type="scientific">Candidatus Phocaeicola faecigallinarum</name>
    <dbReference type="NCBI Taxonomy" id="2838732"/>
    <lineage>
        <taxon>Bacteria</taxon>
        <taxon>Pseudomonadati</taxon>
        <taxon>Bacteroidota</taxon>
        <taxon>Bacteroidia</taxon>
        <taxon>Bacteroidales</taxon>
        <taxon>Bacteroidaceae</taxon>
        <taxon>Phocaeicola</taxon>
    </lineage>
</organism>
<dbReference type="AlphaFoldDB" id="A0A948WYC1"/>
<dbReference type="Proteomes" id="UP000783796">
    <property type="component" value="Unassembled WGS sequence"/>
</dbReference>
<gene>
    <name evidence="2" type="ORF">H9777_11865</name>
</gene>
<proteinExistence type="predicted"/>
<evidence type="ECO:0000313" key="3">
    <source>
        <dbReference type="Proteomes" id="UP000783796"/>
    </source>
</evidence>
<reference evidence="2" key="1">
    <citation type="journal article" date="2021" name="PeerJ">
        <title>Extensive microbial diversity within the chicken gut microbiome revealed by metagenomics and culture.</title>
        <authorList>
            <person name="Gilroy R."/>
            <person name="Ravi A."/>
            <person name="Getino M."/>
            <person name="Pursley I."/>
            <person name="Horton D.L."/>
            <person name="Alikhan N.F."/>
            <person name="Baker D."/>
            <person name="Gharbi K."/>
            <person name="Hall N."/>
            <person name="Watson M."/>
            <person name="Adriaenssens E.M."/>
            <person name="Foster-Nyarko E."/>
            <person name="Jarju S."/>
            <person name="Secka A."/>
            <person name="Antonio M."/>
            <person name="Oren A."/>
            <person name="Chaudhuri R.R."/>
            <person name="La Ragione R."/>
            <person name="Hildebrand F."/>
            <person name="Pallen M.J."/>
        </authorList>
    </citation>
    <scope>NUCLEOTIDE SEQUENCE</scope>
    <source>
        <strain evidence="2">G4-2901</strain>
    </source>
</reference>
<name>A0A948WYC1_9BACT</name>
<dbReference type="EMBL" id="JAHLFW010000096">
    <property type="protein sequence ID" value="MBU3838981.1"/>
    <property type="molecule type" value="Genomic_DNA"/>
</dbReference>
<evidence type="ECO:0000313" key="2">
    <source>
        <dbReference type="EMBL" id="MBU3838981.1"/>
    </source>
</evidence>
<sequence>MKKHLLLSVVLILFCSLSNIIAQEKVNEVVSDEYNRSSISVVYLSRGDVYDSQLKEYIKKNFMNSDKMTKFDINFIKTNEININVPRNTQLALNQISSNPEFQSIGKEILSYWFNRKDNGEMDATIVEKRGRYNVTDQDYFNAQVAKVGLSALKDGGYELVKNSYVLFLDYSNVEKKVDDKGNVSWTSQANVYVYKLNYTDEVYNSVMNSWIYAEDTEAVKQQKNDIWNNMNVSLNFVASGDYSTSKSESDGGLETSAIESYQSAIHVLENKIDTWSVASAITHVKPLRAKIGKKEGVKNTARYRAYIYTEDENGNLKSVPKGYVRATKVADNRVNASGETPESEFYQISGFRLSEGAILKQNNDWSLGGGLSYRAGSFNGYYLNLDKLISINTKGISQYALVNIGFNMLSESKLEDNGISTSTSSGVNFINASVGYGIGIRPFVRYFEFMPYVLVGIDGINVNDEEDNDSDDSSFSEKSAYTGSVGLKFNMNIAYPLQLFGSLDYSALIYQGEIYEQRNEILDDLGRKSGIGFNIGLKYIF</sequence>